<name>A0A6P2SRF3_9BURK</name>
<dbReference type="Proteomes" id="UP000494261">
    <property type="component" value="Unassembled WGS sequence"/>
</dbReference>
<dbReference type="EMBL" id="CABVQC010000086">
    <property type="protein sequence ID" value="VWC48792.1"/>
    <property type="molecule type" value="Genomic_DNA"/>
</dbReference>
<gene>
    <name evidence="1" type="ORF">BLA13014_07527</name>
</gene>
<protein>
    <submittedName>
        <fullName evidence="1">Uncharacterized protein</fullName>
    </submittedName>
</protein>
<reference evidence="1 2" key="1">
    <citation type="submission" date="2019-09" db="EMBL/GenBank/DDBJ databases">
        <authorList>
            <person name="Depoorter E."/>
        </authorList>
    </citation>
    <scope>NUCLEOTIDE SEQUENCE [LARGE SCALE GENOMIC DNA]</scope>
    <source>
        <strain evidence="1">LMG 13014</strain>
    </source>
</reference>
<organism evidence="1 2">
    <name type="scientific">Burkholderia aenigmatica</name>
    <dbReference type="NCBI Taxonomy" id="2015348"/>
    <lineage>
        <taxon>Bacteria</taxon>
        <taxon>Pseudomonadati</taxon>
        <taxon>Pseudomonadota</taxon>
        <taxon>Betaproteobacteria</taxon>
        <taxon>Burkholderiales</taxon>
        <taxon>Burkholderiaceae</taxon>
        <taxon>Burkholderia</taxon>
        <taxon>Burkholderia cepacia complex</taxon>
    </lineage>
</organism>
<evidence type="ECO:0000313" key="1">
    <source>
        <dbReference type="EMBL" id="VWC48792.1"/>
    </source>
</evidence>
<sequence length="284" mass="30511">MKRHISGLVLGLISLGTVAQQIPEEAGTETEAVGLPDGVTTERNPLKQAYLSKASLKPALFRPNASMPDIVNEDLLRGMSESGRVKGQAGEFIGYMPKLKVLPCQADCQGDDYEKAVAALIKGYEGNGKYFQSRGEMIVQVRWFHVRSWYTRSLPYGADTFGVSFMLEGKVVSLGKKSIVGGKETADDLARDVGARMAAEMAYTLGVGVKPTWLSTTNNISKGIAGAITSTVAVVDGLFGVEDVRPRIEPATAANDNLLPAIDGIGPNEVEPITEMHYINSLTF</sequence>
<proteinExistence type="predicted"/>
<evidence type="ECO:0000313" key="2">
    <source>
        <dbReference type="Proteomes" id="UP000494261"/>
    </source>
</evidence>
<accession>A0A6P2SRF3</accession>
<dbReference type="AlphaFoldDB" id="A0A6P2SRF3"/>